<evidence type="ECO:0000313" key="2">
    <source>
        <dbReference type="Proteomes" id="UP000023152"/>
    </source>
</evidence>
<organism evidence="1 2">
    <name type="scientific">Reticulomyxa filosa</name>
    <dbReference type="NCBI Taxonomy" id="46433"/>
    <lineage>
        <taxon>Eukaryota</taxon>
        <taxon>Sar</taxon>
        <taxon>Rhizaria</taxon>
        <taxon>Retaria</taxon>
        <taxon>Foraminifera</taxon>
        <taxon>Monothalamids</taxon>
        <taxon>Reticulomyxidae</taxon>
        <taxon>Reticulomyxa</taxon>
    </lineage>
</organism>
<accession>X6LFY7</accession>
<dbReference type="Proteomes" id="UP000023152">
    <property type="component" value="Unassembled WGS sequence"/>
</dbReference>
<keyword evidence="2" id="KW-1185">Reference proteome</keyword>
<reference evidence="1 2" key="1">
    <citation type="journal article" date="2013" name="Curr. Biol.">
        <title>The Genome of the Foraminiferan Reticulomyxa filosa.</title>
        <authorList>
            <person name="Glockner G."/>
            <person name="Hulsmann N."/>
            <person name="Schleicher M."/>
            <person name="Noegel A.A."/>
            <person name="Eichinger L."/>
            <person name="Gallinger C."/>
            <person name="Pawlowski J."/>
            <person name="Sierra R."/>
            <person name="Euteneuer U."/>
            <person name="Pillet L."/>
            <person name="Moustafa A."/>
            <person name="Platzer M."/>
            <person name="Groth M."/>
            <person name="Szafranski K."/>
            <person name="Schliwa M."/>
        </authorList>
    </citation>
    <scope>NUCLEOTIDE SEQUENCE [LARGE SCALE GENOMIC DNA]</scope>
</reference>
<gene>
    <name evidence="1" type="ORF">RFI_37816</name>
</gene>
<dbReference type="EMBL" id="ASPP01043331">
    <property type="protein sequence ID" value="ETN99654.1"/>
    <property type="molecule type" value="Genomic_DNA"/>
</dbReference>
<protein>
    <submittedName>
        <fullName evidence="1">Uncharacterized protein</fullName>
    </submittedName>
</protein>
<dbReference type="AlphaFoldDB" id="X6LFY7"/>
<sequence length="180" mass="20849">MDAYISFKQKYLKLNLFKMWAIFSKKKGSKQSKKKKKNGTIKKELLTVEIISGENIKNQKQTNIYVKLHLDNDSVFGISSTFEQWRSPKKKGNASFKIALKDLVESNDGEMSNIKFKIPNFQLGTILVMSLSYNKEDENESQDDGNNPIKKKKADHTYTYNHTNINYKKKKAINDETRVV</sequence>
<name>X6LFY7_RETFI</name>
<comment type="caution">
    <text evidence="1">The sequence shown here is derived from an EMBL/GenBank/DDBJ whole genome shotgun (WGS) entry which is preliminary data.</text>
</comment>
<evidence type="ECO:0000313" key="1">
    <source>
        <dbReference type="EMBL" id="ETN99654.1"/>
    </source>
</evidence>
<proteinExistence type="predicted"/>